<evidence type="ECO:0000256" key="1">
    <source>
        <dbReference type="SAM" id="Phobius"/>
    </source>
</evidence>
<dbReference type="RefSeq" id="WP_387893819.1">
    <property type="nucleotide sequence ID" value="NZ_JBIAPK010000001.1"/>
</dbReference>
<feature type="transmembrane region" description="Helical" evidence="1">
    <location>
        <begin position="160"/>
        <end position="178"/>
    </location>
</feature>
<dbReference type="Proteomes" id="UP001601976">
    <property type="component" value="Unassembled WGS sequence"/>
</dbReference>
<dbReference type="EMBL" id="JBIAPK010000001">
    <property type="protein sequence ID" value="MFF3337893.1"/>
    <property type="molecule type" value="Genomic_DNA"/>
</dbReference>
<feature type="transmembrane region" description="Helical" evidence="1">
    <location>
        <begin position="38"/>
        <end position="56"/>
    </location>
</feature>
<gene>
    <name evidence="2" type="ORF">ACFYWW_04010</name>
</gene>
<proteinExistence type="predicted"/>
<comment type="caution">
    <text evidence="2">The sequence shown here is derived from an EMBL/GenBank/DDBJ whole genome shotgun (WGS) entry which is preliminary data.</text>
</comment>
<name>A0ABW6RA54_9ACTN</name>
<keyword evidence="1" id="KW-0812">Transmembrane</keyword>
<reference evidence="2 3" key="1">
    <citation type="submission" date="2024-10" db="EMBL/GenBank/DDBJ databases">
        <title>The Natural Products Discovery Center: Release of the First 8490 Sequenced Strains for Exploring Actinobacteria Biosynthetic Diversity.</title>
        <authorList>
            <person name="Kalkreuter E."/>
            <person name="Kautsar S.A."/>
            <person name="Yang D."/>
            <person name="Bader C.D."/>
            <person name="Teijaro C.N."/>
            <person name="Fluegel L."/>
            <person name="Davis C.M."/>
            <person name="Simpson J.R."/>
            <person name="Lauterbach L."/>
            <person name="Steele A.D."/>
            <person name="Gui C."/>
            <person name="Meng S."/>
            <person name="Li G."/>
            <person name="Viehrig K."/>
            <person name="Ye F."/>
            <person name="Su P."/>
            <person name="Kiefer A.F."/>
            <person name="Nichols A."/>
            <person name="Cepeda A.J."/>
            <person name="Yan W."/>
            <person name="Fan B."/>
            <person name="Jiang Y."/>
            <person name="Adhikari A."/>
            <person name="Zheng C.-J."/>
            <person name="Schuster L."/>
            <person name="Cowan T.M."/>
            <person name="Smanski M.J."/>
            <person name="Chevrette M.G."/>
            <person name="De Carvalho L.P.S."/>
            <person name="Shen B."/>
        </authorList>
    </citation>
    <scope>NUCLEOTIDE SEQUENCE [LARGE SCALE GENOMIC DNA]</scope>
    <source>
        <strain evidence="2 3">NPDC003029</strain>
    </source>
</reference>
<keyword evidence="1" id="KW-1133">Transmembrane helix</keyword>
<keyword evidence="3" id="KW-1185">Reference proteome</keyword>
<protein>
    <recommendedName>
        <fullName evidence="4">Integral membrane protein</fullName>
    </recommendedName>
</protein>
<accession>A0ABW6RA54</accession>
<evidence type="ECO:0008006" key="4">
    <source>
        <dbReference type="Google" id="ProtNLM"/>
    </source>
</evidence>
<sequence length="192" mass="20557">MAELSSLVSDIAAVIFCASLQVLIIDWEFRELPHDVSIACRIGFVVVVSSLLIWQFRRTDPARLGLDLSTSYAQVSHVRTYLLTYLGFFAASGAEVAMRTTKLAHDMWRHGRAPGTGLAVAAAGAMFGVLYAVSRGGYVLAYESGHAWPLALDNVISPTLAGLSIGCVAAGLSMAVLSNNSRSEPLRRSVNV</sequence>
<feature type="transmembrane region" description="Helical" evidence="1">
    <location>
        <begin position="6"/>
        <end position="26"/>
    </location>
</feature>
<keyword evidence="1" id="KW-0472">Membrane</keyword>
<feature type="transmembrane region" description="Helical" evidence="1">
    <location>
        <begin position="118"/>
        <end position="140"/>
    </location>
</feature>
<evidence type="ECO:0000313" key="2">
    <source>
        <dbReference type="EMBL" id="MFF3337893.1"/>
    </source>
</evidence>
<evidence type="ECO:0000313" key="3">
    <source>
        <dbReference type="Proteomes" id="UP001601976"/>
    </source>
</evidence>
<organism evidence="2 3">
    <name type="scientific">Streptomyces flavidovirens</name>
    <dbReference type="NCBI Taxonomy" id="67298"/>
    <lineage>
        <taxon>Bacteria</taxon>
        <taxon>Bacillati</taxon>
        <taxon>Actinomycetota</taxon>
        <taxon>Actinomycetes</taxon>
        <taxon>Kitasatosporales</taxon>
        <taxon>Streptomycetaceae</taxon>
        <taxon>Streptomyces</taxon>
    </lineage>
</organism>
<feature type="transmembrane region" description="Helical" evidence="1">
    <location>
        <begin position="76"/>
        <end position="97"/>
    </location>
</feature>